<dbReference type="PANTHER" id="PTHR27002">
    <property type="entry name" value="RECEPTOR-LIKE SERINE/THREONINE-PROTEIN KINASE SD1-8"/>
    <property type="match status" value="1"/>
</dbReference>
<keyword evidence="4" id="KW-0723">Serine/threonine-protein kinase</keyword>
<evidence type="ECO:0000256" key="16">
    <source>
        <dbReference type="SAM" id="SignalP"/>
    </source>
</evidence>
<evidence type="ECO:0000259" key="17">
    <source>
        <dbReference type="PROSITE" id="PS50011"/>
    </source>
</evidence>
<dbReference type="InterPro" id="IPR001245">
    <property type="entry name" value="Ser-Thr/Tyr_kinase_cat_dom"/>
</dbReference>
<dbReference type="InterPro" id="IPR003609">
    <property type="entry name" value="Pan_app"/>
</dbReference>
<evidence type="ECO:0000256" key="15">
    <source>
        <dbReference type="SAM" id="MobiDB-lite"/>
    </source>
</evidence>
<feature type="chain" id="PRO_5019091433" description="non-specific serine/threonine protein kinase" evidence="16">
    <location>
        <begin position="29"/>
        <end position="953"/>
    </location>
</feature>
<keyword evidence="11" id="KW-0325">Glycoprotein</keyword>
<dbReference type="InterPro" id="IPR008271">
    <property type="entry name" value="Ser/Thr_kinase_AS"/>
</dbReference>
<reference evidence="20 21" key="1">
    <citation type="submission" date="2019-01" db="EMBL/GenBank/DDBJ databases">
        <title>Sequencing of cultivated peanut Arachis hypogaea provides insights into genome evolution and oil improvement.</title>
        <authorList>
            <person name="Chen X."/>
        </authorList>
    </citation>
    <scope>NUCLEOTIDE SEQUENCE [LARGE SCALE GENOMIC DNA]</scope>
    <source>
        <strain evidence="21">cv. Fuhuasheng</strain>
        <tissue evidence="20">Leaves</tissue>
    </source>
</reference>
<dbReference type="GO" id="GO:0048544">
    <property type="term" value="P:recognition of pollen"/>
    <property type="evidence" value="ECO:0007669"/>
    <property type="project" value="InterPro"/>
</dbReference>
<dbReference type="GO" id="GO:0005886">
    <property type="term" value="C:plasma membrane"/>
    <property type="evidence" value="ECO:0007669"/>
    <property type="project" value="UniProtKB-SubCell"/>
</dbReference>
<proteinExistence type="predicted"/>
<keyword evidence="9 14" id="KW-0067">ATP-binding</keyword>
<feature type="region of interest" description="Disordered" evidence="15">
    <location>
        <begin position="934"/>
        <end position="953"/>
    </location>
</feature>
<evidence type="ECO:0000256" key="8">
    <source>
        <dbReference type="ARBA" id="ARBA00022777"/>
    </source>
</evidence>
<keyword evidence="5" id="KW-0808">Transferase</keyword>
<dbReference type="CDD" id="cd00028">
    <property type="entry name" value="B_lectin"/>
    <property type="match status" value="1"/>
</dbReference>
<keyword evidence="21" id="KW-1185">Reference proteome</keyword>
<dbReference type="Pfam" id="PF07714">
    <property type="entry name" value="PK_Tyr_Ser-Thr"/>
    <property type="match status" value="2"/>
</dbReference>
<dbReference type="SUPFAM" id="SSF51110">
    <property type="entry name" value="alpha-D-mannose-specific plant lectins"/>
    <property type="match status" value="1"/>
</dbReference>
<comment type="subcellular location">
    <subcellularLocation>
        <location evidence="1">Cell membrane</location>
        <topology evidence="1">Single-pass type I membrane protein</topology>
    </subcellularLocation>
</comment>
<dbReference type="EMBL" id="SDMP01000008">
    <property type="protein sequence ID" value="RYR43720.1"/>
    <property type="molecule type" value="Genomic_DNA"/>
</dbReference>
<evidence type="ECO:0000256" key="12">
    <source>
        <dbReference type="ARBA" id="ARBA00047899"/>
    </source>
</evidence>
<evidence type="ECO:0000259" key="18">
    <source>
        <dbReference type="PROSITE" id="PS50927"/>
    </source>
</evidence>
<dbReference type="Gene3D" id="1.10.510.10">
    <property type="entry name" value="Transferase(Phosphotransferase) domain 1"/>
    <property type="match status" value="3"/>
</dbReference>
<evidence type="ECO:0000256" key="11">
    <source>
        <dbReference type="ARBA" id="ARBA00023180"/>
    </source>
</evidence>
<evidence type="ECO:0000256" key="4">
    <source>
        <dbReference type="ARBA" id="ARBA00022527"/>
    </source>
</evidence>
<keyword evidence="8" id="KW-0418">Kinase</keyword>
<evidence type="ECO:0000313" key="20">
    <source>
        <dbReference type="EMBL" id="RYR43720.1"/>
    </source>
</evidence>
<dbReference type="SMART" id="SM00473">
    <property type="entry name" value="PAN_AP"/>
    <property type="match status" value="1"/>
</dbReference>
<dbReference type="InterPro" id="IPR000858">
    <property type="entry name" value="S_locus_glycoprot_dom"/>
</dbReference>
<dbReference type="InterPro" id="IPR001480">
    <property type="entry name" value="Bulb-type_lectin_dom"/>
</dbReference>
<keyword evidence="3" id="KW-1003">Cell membrane</keyword>
<evidence type="ECO:0000256" key="3">
    <source>
        <dbReference type="ARBA" id="ARBA00022475"/>
    </source>
</evidence>
<dbReference type="SUPFAM" id="SSF56112">
    <property type="entry name" value="Protein kinase-like (PK-like)"/>
    <property type="match status" value="2"/>
</dbReference>
<dbReference type="Gene3D" id="3.30.200.20">
    <property type="entry name" value="Phosphorylase Kinase, domain 1"/>
    <property type="match status" value="2"/>
</dbReference>
<dbReference type="AlphaFoldDB" id="A0A445BY81"/>
<keyword evidence="7 14" id="KW-0547">Nucleotide-binding</keyword>
<dbReference type="GO" id="GO:0005524">
    <property type="term" value="F:ATP binding"/>
    <property type="evidence" value="ECO:0007669"/>
    <property type="project" value="UniProtKB-UniRule"/>
</dbReference>
<dbReference type="PROSITE" id="PS50011">
    <property type="entry name" value="PROTEIN_KINASE_DOM"/>
    <property type="match status" value="2"/>
</dbReference>
<dbReference type="PROSITE" id="PS50948">
    <property type="entry name" value="PAN"/>
    <property type="match status" value="1"/>
</dbReference>
<dbReference type="Gene3D" id="3.50.4.10">
    <property type="entry name" value="Hepatocyte Growth Factor"/>
    <property type="match status" value="1"/>
</dbReference>
<evidence type="ECO:0000259" key="19">
    <source>
        <dbReference type="PROSITE" id="PS50948"/>
    </source>
</evidence>
<dbReference type="Pfam" id="PF00954">
    <property type="entry name" value="S_locus_glycop"/>
    <property type="match status" value="1"/>
</dbReference>
<dbReference type="InterPro" id="IPR011009">
    <property type="entry name" value="Kinase-like_dom_sf"/>
</dbReference>
<dbReference type="SMART" id="SM00108">
    <property type="entry name" value="B_lectin"/>
    <property type="match status" value="1"/>
</dbReference>
<comment type="catalytic activity">
    <reaction evidence="13">
        <text>L-seryl-[protein] + ATP = O-phospho-L-seryl-[protein] + ADP + H(+)</text>
        <dbReference type="Rhea" id="RHEA:17989"/>
        <dbReference type="Rhea" id="RHEA-COMP:9863"/>
        <dbReference type="Rhea" id="RHEA-COMP:11604"/>
        <dbReference type="ChEBI" id="CHEBI:15378"/>
        <dbReference type="ChEBI" id="CHEBI:29999"/>
        <dbReference type="ChEBI" id="CHEBI:30616"/>
        <dbReference type="ChEBI" id="CHEBI:83421"/>
        <dbReference type="ChEBI" id="CHEBI:456216"/>
        <dbReference type="EC" id="2.7.11.1"/>
    </reaction>
</comment>
<feature type="signal peptide" evidence="16">
    <location>
        <begin position="1"/>
        <end position="28"/>
    </location>
</feature>
<dbReference type="PANTHER" id="PTHR27002:SF616">
    <property type="entry name" value="RECEPTOR-LIKE SERINE_THREONINE-PROTEIN KINASE"/>
    <property type="match status" value="1"/>
</dbReference>
<dbReference type="EC" id="2.7.11.1" evidence="2"/>
<feature type="domain" description="Protein kinase" evidence="17">
    <location>
        <begin position="474"/>
        <end position="731"/>
    </location>
</feature>
<evidence type="ECO:0000256" key="7">
    <source>
        <dbReference type="ARBA" id="ARBA00022741"/>
    </source>
</evidence>
<dbReference type="InterPro" id="IPR036426">
    <property type="entry name" value="Bulb-type_lectin_dom_sf"/>
</dbReference>
<keyword evidence="10" id="KW-1015">Disulfide bond</keyword>
<organism evidence="20 21">
    <name type="scientific">Arachis hypogaea</name>
    <name type="common">Peanut</name>
    <dbReference type="NCBI Taxonomy" id="3818"/>
    <lineage>
        <taxon>Eukaryota</taxon>
        <taxon>Viridiplantae</taxon>
        <taxon>Streptophyta</taxon>
        <taxon>Embryophyta</taxon>
        <taxon>Tracheophyta</taxon>
        <taxon>Spermatophyta</taxon>
        <taxon>Magnoliopsida</taxon>
        <taxon>eudicotyledons</taxon>
        <taxon>Gunneridae</taxon>
        <taxon>Pentapetalae</taxon>
        <taxon>rosids</taxon>
        <taxon>fabids</taxon>
        <taxon>Fabales</taxon>
        <taxon>Fabaceae</taxon>
        <taxon>Papilionoideae</taxon>
        <taxon>50 kb inversion clade</taxon>
        <taxon>dalbergioids sensu lato</taxon>
        <taxon>Dalbergieae</taxon>
        <taxon>Pterocarpus clade</taxon>
        <taxon>Arachis</taxon>
    </lineage>
</organism>
<dbReference type="GO" id="GO:0004674">
    <property type="term" value="F:protein serine/threonine kinase activity"/>
    <property type="evidence" value="ECO:0007669"/>
    <property type="project" value="UniProtKB-KW"/>
</dbReference>
<comment type="caution">
    <text evidence="20">The sequence shown here is derived from an EMBL/GenBank/DDBJ whole genome shotgun (WGS) entry which is preliminary data.</text>
</comment>
<dbReference type="FunFam" id="2.90.10.10:FF:000001">
    <property type="entry name" value="G-type lectin S-receptor-like serine/threonine-protein kinase"/>
    <property type="match status" value="1"/>
</dbReference>
<evidence type="ECO:0000256" key="13">
    <source>
        <dbReference type="ARBA" id="ARBA00048679"/>
    </source>
</evidence>
<dbReference type="InterPro" id="IPR000719">
    <property type="entry name" value="Prot_kinase_dom"/>
</dbReference>
<evidence type="ECO:0000256" key="5">
    <source>
        <dbReference type="ARBA" id="ARBA00022679"/>
    </source>
</evidence>
<protein>
    <recommendedName>
        <fullName evidence="2">non-specific serine/threonine protein kinase</fullName>
        <ecNumber evidence="2">2.7.11.1</ecNumber>
    </recommendedName>
</protein>
<gene>
    <name evidence="20" type="ORF">Ahy_A08g040118</name>
</gene>
<feature type="domain" description="Apple" evidence="19">
    <location>
        <begin position="353"/>
        <end position="444"/>
    </location>
</feature>
<dbReference type="SMART" id="SM00220">
    <property type="entry name" value="S_TKc"/>
    <property type="match status" value="1"/>
</dbReference>
<dbReference type="Pfam" id="PF08276">
    <property type="entry name" value="PAN_2"/>
    <property type="match status" value="1"/>
</dbReference>
<dbReference type="PROSITE" id="PS50927">
    <property type="entry name" value="BULB_LECTIN"/>
    <property type="match status" value="1"/>
</dbReference>
<dbReference type="Gene3D" id="2.90.10.10">
    <property type="entry name" value="Bulb-type lectin domain"/>
    <property type="match status" value="1"/>
</dbReference>
<dbReference type="CDD" id="cd01098">
    <property type="entry name" value="PAN_AP_plant"/>
    <property type="match status" value="1"/>
</dbReference>
<evidence type="ECO:0000256" key="2">
    <source>
        <dbReference type="ARBA" id="ARBA00012513"/>
    </source>
</evidence>
<dbReference type="FunFam" id="3.30.200.20:FF:000162">
    <property type="entry name" value="Adenine nucleotide alpha hydrolase-like domain kinase"/>
    <property type="match status" value="1"/>
</dbReference>
<evidence type="ECO:0000256" key="1">
    <source>
        <dbReference type="ARBA" id="ARBA00004251"/>
    </source>
</evidence>
<comment type="catalytic activity">
    <reaction evidence="12">
        <text>L-threonyl-[protein] + ATP = O-phospho-L-threonyl-[protein] + ADP + H(+)</text>
        <dbReference type="Rhea" id="RHEA:46608"/>
        <dbReference type="Rhea" id="RHEA-COMP:11060"/>
        <dbReference type="Rhea" id="RHEA-COMP:11605"/>
        <dbReference type="ChEBI" id="CHEBI:15378"/>
        <dbReference type="ChEBI" id="CHEBI:30013"/>
        <dbReference type="ChEBI" id="CHEBI:30616"/>
        <dbReference type="ChEBI" id="CHEBI:61977"/>
        <dbReference type="ChEBI" id="CHEBI:456216"/>
        <dbReference type="EC" id="2.7.11.1"/>
    </reaction>
</comment>
<sequence length="953" mass="107749">MMNNLPFLFVLITGMVLPLLFFPRDVSSATDSISMVQPLHEGNTLVSSNGTFEMGFFSPGSSSNHYLGIWYKMLPLKTVVWVANRSNPVKDNTSILHINNEGILQLVKEDGTVFWSTNSTTKMNLSNPIAQLLDSGNLVIRDENDDQDSKNYVWQSFDYPCDTLLPGMKLGWDLKTGLERRLTAWKNWDDPSPGNLSWGISLEGFPQGIFLKGSKEYYRVGPWNGLRFSGTPELMPNNLFSYKFVSNENEVYFVYNKYNLENKSSLLLRLVMNETLGNRHGYMWNDGSSGWTEFSSHSPREACDLYNHCGPNAYCSIISGGSTCQCLKGFKQKSSQNWTEGCSSSLLDEQSRCNMDNKTGSQRDDKNGFSKVGGMKYPDTRRSWVNESMNLDECRDKCRENCSCMAYANSDIREGGSGCLMWFGVLDDIKEFSDGGADIYIRTIIVKKNNDAYEDYLDLPIFDLATIAKATEDFSISNKLGKGGFGTVYKGTLVDGQNIAVKRLLQGSNSGQGLTEFMNEVLLIAKLQHRNLVKLLGCCIQDGEKMLVYEYMPNKSLDNFIFGHKDGRVILDWPNRFNIICGIARGLLYLHQDSRLRIIHRDLKASNVLLDKELNPKISDFGMAKSFGGNQTEENTNRIVGTYGRKNRMISRENEDANLIAQAWTLWKEKKALYLIDSCMENSYVELEALRCIHTGLLCVQQNPEDRPNMSNVVMMLGSEVALPQPKEPSFLTETSLLQAVDSSSYQQCFSTNEISVMNDYEEDLQLSLFDMSTISSATNNFSADNILGKGGFGSGVLKDGKEIAVKRLLQNSSQGIQEFKNEVMHIAKLQHRNLVKLLGCCIYAEERLLVYEFMPNKSLDYFIFDEKKSMLLDWTRRFDIINGIARGLLYLHQDSRHRIVHRDLKAANVLLDGEMNPKISDFGLARSFGGNETKANTRHRHSDSHCKWKTSQ</sequence>
<accession>A0A445BY81</accession>
<evidence type="ECO:0000256" key="6">
    <source>
        <dbReference type="ARBA" id="ARBA00022729"/>
    </source>
</evidence>
<dbReference type="PROSITE" id="PS00108">
    <property type="entry name" value="PROTEIN_KINASE_ST"/>
    <property type="match status" value="2"/>
</dbReference>
<dbReference type="PROSITE" id="PS00107">
    <property type="entry name" value="PROTEIN_KINASE_ATP"/>
    <property type="match status" value="1"/>
</dbReference>
<keyword evidence="6 16" id="KW-0732">Signal</keyword>
<feature type="domain" description="Bulb-type lectin" evidence="18">
    <location>
        <begin position="30"/>
        <end position="153"/>
    </location>
</feature>
<evidence type="ECO:0000313" key="21">
    <source>
        <dbReference type="Proteomes" id="UP000289738"/>
    </source>
</evidence>
<dbReference type="InterPro" id="IPR017441">
    <property type="entry name" value="Protein_kinase_ATP_BS"/>
</dbReference>
<name>A0A445BY81_ARAHY</name>
<feature type="binding site" evidence="14">
    <location>
        <position position="502"/>
    </location>
    <ligand>
        <name>ATP</name>
        <dbReference type="ChEBI" id="CHEBI:30616"/>
    </ligand>
</feature>
<feature type="domain" description="Protein kinase" evidence="17">
    <location>
        <begin position="782"/>
        <end position="953"/>
    </location>
</feature>
<evidence type="ECO:0000256" key="9">
    <source>
        <dbReference type="ARBA" id="ARBA00022840"/>
    </source>
</evidence>
<dbReference type="FunFam" id="1.10.510.10:FF:001019">
    <property type="entry name" value="G-type lectin S-receptor-like serine/threonine-protein kinase B120"/>
    <property type="match status" value="2"/>
</dbReference>
<dbReference type="FunFam" id="3.30.200.20:FF:000195">
    <property type="entry name" value="G-type lectin S-receptor-like serine/threonine-protein kinase"/>
    <property type="match status" value="1"/>
</dbReference>
<evidence type="ECO:0000256" key="10">
    <source>
        <dbReference type="ARBA" id="ARBA00023157"/>
    </source>
</evidence>
<dbReference type="Pfam" id="PF01453">
    <property type="entry name" value="B_lectin"/>
    <property type="match status" value="1"/>
</dbReference>
<evidence type="ECO:0000256" key="14">
    <source>
        <dbReference type="PROSITE-ProRule" id="PRU10141"/>
    </source>
</evidence>
<dbReference type="Proteomes" id="UP000289738">
    <property type="component" value="Chromosome A08"/>
</dbReference>
<keyword evidence="3" id="KW-0472">Membrane</keyword>